<evidence type="ECO:0000313" key="2">
    <source>
        <dbReference type="Proteomes" id="UP001066276"/>
    </source>
</evidence>
<dbReference type="Proteomes" id="UP001066276">
    <property type="component" value="Chromosome 4_2"/>
</dbReference>
<organism evidence="1 2">
    <name type="scientific">Pleurodeles waltl</name>
    <name type="common">Iberian ribbed newt</name>
    <dbReference type="NCBI Taxonomy" id="8319"/>
    <lineage>
        <taxon>Eukaryota</taxon>
        <taxon>Metazoa</taxon>
        <taxon>Chordata</taxon>
        <taxon>Craniata</taxon>
        <taxon>Vertebrata</taxon>
        <taxon>Euteleostomi</taxon>
        <taxon>Amphibia</taxon>
        <taxon>Batrachia</taxon>
        <taxon>Caudata</taxon>
        <taxon>Salamandroidea</taxon>
        <taxon>Salamandridae</taxon>
        <taxon>Pleurodelinae</taxon>
        <taxon>Pleurodeles</taxon>
    </lineage>
</organism>
<sequence>MLVRFMVWEAFKATRRGHVIAYKAKLAKESKVNILELQAVDITQTAFERARLEERGRIEEQYLAAKENTRDFFMWEESSSARTFQQQLHEENWLNGRFLALSTQVRHNSQRITNILNPVSNLVMSRDKDIAQVFLRQYRPLYQEACAILIN</sequence>
<dbReference type="AlphaFoldDB" id="A0AAV7SSC2"/>
<name>A0AAV7SSC2_PLEWA</name>
<evidence type="ECO:0000313" key="1">
    <source>
        <dbReference type="EMBL" id="KAJ1166911.1"/>
    </source>
</evidence>
<gene>
    <name evidence="1" type="ORF">NDU88_007307</name>
</gene>
<keyword evidence="2" id="KW-1185">Reference proteome</keyword>
<reference evidence="1" key="1">
    <citation type="journal article" date="2022" name="bioRxiv">
        <title>Sequencing and chromosome-scale assembly of the giantPleurodeles waltlgenome.</title>
        <authorList>
            <person name="Brown T."/>
            <person name="Elewa A."/>
            <person name="Iarovenko S."/>
            <person name="Subramanian E."/>
            <person name="Araus A.J."/>
            <person name="Petzold A."/>
            <person name="Susuki M."/>
            <person name="Suzuki K.-i.T."/>
            <person name="Hayashi T."/>
            <person name="Toyoda A."/>
            <person name="Oliveira C."/>
            <person name="Osipova E."/>
            <person name="Leigh N.D."/>
            <person name="Simon A."/>
            <person name="Yun M.H."/>
        </authorList>
    </citation>
    <scope>NUCLEOTIDE SEQUENCE</scope>
    <source>
        <strain evidence="1">20211129_DDA</strain>
        <tissue evidence="1">Liver</tissue>
    </source>
</reference>
<proteinExistence type="predicted"/>
<dbReference type="EMBL" id="JANPWB010000008">
    <property type="protein sequence ID" value="KAJ1166911.1"/>
    <property type="molecule type" value="Genomic_DNA"/>
</dbReference>
<protein>
    <submittedName>
        <fullName evidence="1">Uncharacterized protein</fullName>
    </submittedName>
</protein>
<accession>A0AAV7SSC2</accession>
<comment type="caution">
    <text evidence="1">The sequence shown here is derived from an EMBL/GenBank/DDBJ whole genome shotgun (WGS) entry which is preliminary data.</text>
</comment>